<dbReference type="EMBL" id="JANIAN010000012">
    <property type="protein sequence ID" value="MDD2106846.1"/>
    <property type="molecule type" value="Genomic_DNA"/>
</dbReference>
<dbReference type="AlphaFoldDB" id="A0A9X4D8C7"/>
<dbReference type="RefSeq" id="WP_137162795.1">
    <property type="nucleotide sequence ID" value="NZ_JANIAM010000005.1"/>
</dbReference>
<dbReference type="PROSITE" id="PS51257">
    <property type="entry name" value="PROKAR_LIPOPROTEIN"/>
    <property type="match status" value="1"/>
</dbReference>
<reference evidence="3" key="1">
    <citation type="submission" date="2022-07" db="EMBL/GenBank/DDBJ databases">
        <title>Multi-strain Analysis of Pseudomonas putida Reveals Metabolic and Genetic Diversity.</title>
        <authorList>
            <person name="Monk J.M."/>
        </authorList>
    </citation>
    <scope>NUCLEOTIDE SEQUENCE</scope>
    <source>
        <strain evidence="2">17514</strain>
        <strain evidence="3">17633</strain>
    </source>
</reference>
<feature type="compositionally biased region" description="Polar residues" evidence="1">
    <location>
        <begin position="184"/>
        <end position="197"/>
    </location>
</feature>
<proteinExistence type="predicted"/>
<dbReference type="SUPFAM" id="SSF55486">
    <property type="entry name" value="Metalloproteases ('zincins'), catalytic domain"/>
    <property type="match status" value="1"/>
</dbReference>
<sequence length="529" mass="58130">MRIRKMTSLIASASLGLLVACTSHHSVQAKKLFEFRGSNSLTELQAAVGVAPYLNALVSDPANEDIRPVTVDTSLVSPDTKSLTVSLNEKDSVTFQLRRADPPAPGMVGWVGDVSTDRRKKFTSTAEGDFDKDWISLVLHEGNLIGSINFDGMRYELQPVGRGQHVLVKVNESKLPPEAEPLLENSTSAPDTTSGYVPKSQRSIIRVMFVTTEESRARYADYKGTLANALQSANQYMINSKVDITYELAGYYDGAISEQGKTFKEMVYALRQTDQPFGKAVGERRDALRAHLVSILLVNPEYCGWASITSNKSNAFSGIACFGSLGHELGHNLGADHNWHEGDNERNPPYMFGYRYQAGTPRFSTQMSYACSPACPRIPYHSNPRVTYEGIPVGTAEHHDVARRFNERRETVEGFYPPVLEFILYDGSNFNGRSCQFVQGIGSSTDVRAQCGEEWGTIVSSAKVIGMAPGVSVKFTHDKHAYESFLSKTYSGILPVYQFGDYPDVDVGIEWSSGGGSINNMVDGISSSR</sequence>
<gene>
    <name evidence="2" type="ORF">NP533_11600</name>
    <name evidence="3" type="ORF">NP554_08605</name>
</gene>
<protein>
    <submittedName>
        <fullName evidence="3">Metallopeptidase</fullName>
    </submittedName>
</protein>
<evidence type="ECO:0000256" key="1">
    <source>
        <dbReference type="SAM" id="MobiDB-lite"/>
    </source>
</evidence>
<dbReference type="EMBL" id="JANIAM010000005">
    <property type="protein sequence ID" value="MDD2111854.1"/>
    <property type="molecule type" value="Genomic_DNA"/>
</dbReference>
<feature type="region of interest" description="Disordered" evidence="1">
    <location>
        <begin position="178"/>
        <end position="197"/>
    </location>
</feature>
<dbReference type="Proteomes" id="UP001150678">
    <property type="component" value="Unassembled WGS sequence"/>
</dbReference>
<evidence type="ECO:0000313" key="2">
    <source>
        <dbReference type="EMBL" id="MDD2106846.1"/>
    </source>
</evidence>
<dbReference type="Proteomes" id="UP001150728">
    <property type="component" value="Unassembled WGS sequence"/>
</dbReference>
<evidence type="ECO:0000313" key="4">
    <source>
        <dbReference type="Proteomes" id="UP001150728"/>
    </source>
</evidence>
<evidence type="ECO:0000313" key="3">
    <source>
        <dbReference type="EMBL" id="MDD2111854.1"/>
    </source>
</evidence>
<name>A0A9X4D8C7_9PSED</name>
<organism evidence="3 4">
    <name type="scientific">Pseudomonas asiatica</name>
    <dbReference type="NCBI Taxonomy" id="2219225"/>
    <lineage>
        <taxon>Bacteria</taxon>
        <taxon>Pseudomonadati</taxon>
        <taxon>Pseudomonadota</taxon>
        <taxon>Gammaproteobacteria</taxon>
        <taxon>Pseudomonadales</taxon>
        <taxon>Pseudomonadaceae</taxon>
        <taxon>Pseudomonas</taxon>
    </lineage>
</organism>
<comment type="caution">
    <text evidence="3">The sequence shown here is derived from an EMBL/GenBank/DDBJ whole genome shotgun (WGS) entry which is preliminary data.</text>
</comment>
<accession>A0A9X4D8C7</accession>